<name>M2Y4Y4_9PROT</name>
<comment type="similarity">
    <text evidence="1 2">Belongs to the phD/YefM antitoxin family.</text>
</comment>
<organism evidence="3 4">
    <name type="scientific">Paramagnetospirillum caucaseum</name>
    <dbReference type="NCBI Taxonomy" id="1244869"/>
    <lineage>
        <taxon>Bacteria</taxon>
        <taxon>Pseudomonadati</taxon>
        <taxon>Pseudomonadota</taxon>
        <taxon>Alphaproteobacteria</taxon>
        <taxon>Rhodospirillales</taxon>
        <taxon>Magnetospirillaceae</taxon>
        <taxon>Paramagnetospirillum</taxon>
    </lineage>
</organism>
<reference evidence="3 4" key="1">
    <citation type="journal article" date="2014" name="Genome Announc.">
        <title>Draft Genome Sequence of Magnetospirillum sp. Strain SO-1, a Freshwater Magnetotactic Bacterium Isolated from the Ol'khovka River, Russia.</title>
        <authorList>
            <person name="Grouzdev D.S."/>
            <person name="Dziuba M.V."/>
            <person name="Sukhacheva M.S."/>
            <person name="Mardanov A.V."/>
            <person name="Beletskiy A.V."/>
            <person name="Kuznetsov B.B."/>
            <person name="Skryabin K.G."/>
        </authorList>
    </citation>
    <scope>NUCLEOTIDE SEQUENCE [LARGE SCALE GENOMIC DNA]</scope>
    <source>
        <strain evidence="3 4">SO-1</strain>
    </source>
</reference>
<dbReference type="EMBL" id="AONQ01000081">
    <property type="protein sequence ID" value="EME68131.1"/>
    <property type="molecule type" value="Genomic_DNA"/>
</dbReference>
<evidence type="ECO:0000256" key="2">
    <source>
        <dbReference type="RuleBase" id="RU362080"/>
    </source>
</evidence>
<keyword evidence="4" id="KW-1185">Reference proteome</keyword>
<dbReference type="InterPro" id="IPR006442">
    <property type="entry name" value="Antitoxin_Phd/YefM"/>
</dbReference>
<comment type="caution">
    <text evidence="3">The sequence shown here is derived from an EMBL/GenBank/DDBJ whole genome shotgun (WGS) entry which is preliminary data.</text>
</comment>
<comment type="function">
    <text evidence="2">Antitoxin component of a type II toxin-antitoxin (TA) system.</text>
</comment>
<evidence type="ECO:0000313" key="3">
    <source>
        <dbReference type="EMBL" id="EME68131.1"/>
    </source>
</evidence>
<sequence length="87" mass="9822">MMPEPRWSLQDAKNSFSAVVDAALHGRPQTVTKRGKPAVVVLSVHEYERLHLRHDAGTPSFVDHLLSMPQGDAEFERRSVTPRDVDF</sequence>
<accession>M2Y4Y4</accession>
<gene>
    <name evidence="3" type="ORF">H261_20048</name>
</gene>
<dbReference type="Gene3D" id="3.40.1620.10">
    <property type="entry name" value="YefM-like domain"/>
    <property type="match status" value="1"/>
</dbReference>
<dbReference type="NCBIfam" id="TIGR01552">
    <property type="entry name" value="phd_fam"/>
    <property type="match status" value="1"/>
</dbReference>
<dbReference type="Proteomes" id="UP000011744">
    <property type="component" value="Unassembled WGS sequence"/>
</dbReference>
<protein>
    <recommendedName>
        <fullName evidence="2">Antitoxin</fullName>
    </recommendedName>
</protein>
<dbReference type="eggNOG" id="COG2161">
    <property type="taxonomic scope" value="Bacteria"/>
</dbReference>
<evidence type="ECO:0000313" key="4">
    <source>
        <dbReference type="Proteomes" id="UP000011744"/>
    </source>
</evidence>
<dbReference type="STRING" id="1244869.H261_20048"/>
<dbReference type="SUPFAM" id="SSF143120">
    <property type="entry name" value="YefM-like"/>
    <property type="match status" value="1"/>
</dbReference>
<dbReference type="InterPro" id="IPR036165">
    <property type="entry name" value="YefM-like_sf"/>
</dbReference>
<dbReference type="AlphaFoldDB" id="M2Y4Y4"/>
<dbReference type="PATRIC" id="fig|1244869.3.peg.3990"/>
<proteinExistence type="inferred from homology"/>
<evidence type="ECO:0000256" key="1">
    <source>
        <dbReference type="ARBA" id="ARBA00009981"/>
    </source>
</evidence>
<dbReference type="Pfam" id="PF02604">
    <property type="entry name" value="PhdYeFM_antitox"/>
    <property type="match status" value="1"/>
</dbReference>
<dbReference type="RefSeq" id="WP_008621154.1">
    <property type="nucleotide sequence ID" value="NZ_AONQ01000081.1"/>
</dbReference>